<dbReference type="RefSeq" id="WP_076943959.1">
    <property type="nucleotide sequence ID" value="NZ_MOXD01000014.1"/>
</dbReference>
<dbReference type="Gene3D" id="3.40.50.2000">
    <property type="entry name" value="Glycogen Phosphorylase B"/>
    <property type="match status" value="2"/>
</dbReference>
<organism evidence="3 4">
    <name type="scientific">Serratia oryzae</name>
    <dbReference type="NCBI Taxonomy" id="2034155"/>
    <lineage>
        <taxon>Bacteria</taxon>
        <taxon>Pseudomonadati</taxon>
        <taxon>Pseudomonadota</taxon>
        <taxon>Gammaproteobacteria</taxon>
        <taxon>Enterobacterales</taxon>
        <taxon>Yersiniaceae</taxon>
        <taxon>Serratia</taxon>
    </lineage>
</organism>
<dbReference type="PANTHER" id="PTHR30160">
    <property type="entry name" value="TETRAACYLDISACCHARIDE 4'-KINASE-RELATED"/>
    <property type="match status" value="1"/>
</dbReference>
<dbReference type="Proteomes" id="UP000216021">
    <property type="component" value="Unassembled WGS sequence"/>
</dbReference>
<dbReference type="STRING" id="2034155.BMI79_19655"/>
<dbReference type="PANTHER" id="PTHR30160:SF7">
    <property type="entry name" value="ADP-HEPTOSE--LPS HEPTOSYLTRANSFERASE 2"/>
    <property type="match status" value="1"/>
</dbReference>
<evidence type="ECO:0000313" key="4">
    <source>
        <dbReference type="Proteomes" id="UP000216021"/>
    </source>
</evidence>
<dbReference type="GO" id="GO:0009244">
    <property type="term" value="P:lipopolysaccharide core region biosynthetic process"/>
    <property type="evidence" value="ECO:0007669"/>
    <property type="project" value="TreeGrafter"/>
</dbReference>
<accession>A0A1S8CE94</accession>
<dbReference type="SUPFAM" id="SSF53756">
    <property type="entry name" value="UDP-Glycosyltransferase/glycogen phosphorylase"/>
    <property type="match status" value="1"/>
</dbReference>
<sequence length="374" mass="42369">MKIRKMKYAHWFLSVYNLLFGNIKPKKSLSPDYPFKRIVVYSTTALGDFMFNTPTMRALRQRYPDAHITLVAGTVNYAMVKDYSCFDEVIFWNNKFRDMMQAVCKIRKHKPELAVILHGHLPYDILSAVLAGCQYILRDNYLTLPKELDSWVISCSLNFSGHLIQRKLDLMQFLGGDTSKIEMEIPCSFERLAKPVGRIRIGFNMGASTRERCWPVSYFTELAKRLIDSHDDKCEIVIIGSRADRELADTLLAGLNSDQQQRVSNYVGKTSLPQLIGVIDSLDVLLTGDTGPLHLAVALKIPTISLFVTASPKFTGPYQNKELHHVIDLSCSHHHALSMHPEQPLSIIPVDQVYGILEKMCVTSAKNSFDTVKD</sequence>
<dbReference type="EMBL" id="MOXD01000014">
    <property type="protein sequence ID" value="OMQ20129.1"/>
    <property type="molecule type" value="Genomic_DNA"/>
</dbReference>
<evidence type="ECO:0000313" key="3">
    <source>
        <dbReference type="EMBL" id="OMQ20129.1"/>
    </source>
</evidence>
<dbReference type="InterPro" id="IPR002201">
    <property type="entry name" value="Glyco_trans_9"/>
</dbReference>
<keyword evidence="4" id="KW-1185">Reference proteome</keyword>
<evidence type="ECO:0000256" key="1">
    <source>
        <dbReference type="ARBA" id="ARBA00022676"/>
    </source>
</evidence>
<proteinExistence type="predicted"/>
<dbReference type="AlphaFoldDB" id="A0A1S8CE94"/>
<dbReference type="Pfam" id="PF01075">
    <property type="entry name" value="Glyco_transf_9"/>
    <property type="match status" value="1"/>
</dbReference>
<evidence type="ECO:0000256" key="2">
    <source>
        <dbReference type="ARBA" id="ARBA00022679"/>
    </source>
</evidence>
<dbReference type="InterPro" id="IPR051199">
    <property type="entry name" value="LPS_LOS_Heptosyltrfase"/>
</dbReference>
<dbReference type="GO" id="GO:0008713">
    <property type="term" value="F:ADP-heptose-lipopolysaccharide heptosyltransferase activity"/>
    <property type="evidence" value="ECO:0007669"/>
    <property type="project" value="TreeGrafter"/>
</dbReference>
<dbReference type="CDD" id="cd03789">
    <property type="entry name" value="GT9_LPS_heptosyltransferase"/>
    <property type="match status" value="1"/>
</dbReference>
<dbReference type="OrthoDB" id="9781892at2"/>
<keyword evidence="1" id="KW-0328">Glycosyltransferase</keyword>
<reference evidence="3 4" key="1">
    <citation type="submission" date="2016-11" db="EMBL/GenBank/DDBJ databases">
        <title>Rahnella oryzae sp. nov., isolated from rice root.</title>
        <authorList>
            <person name="Zhang X.-X."/>
            <person name="Zhang J."/>
        </authorList>
    </citation>
    <scope>NUCLEOTIDE SEQUENCE [LARGE SCALE GENOMIC DNA]</scope>
    <source>
        <strain evidence="3 4">J11-6</strain>
    </source>
</reference>
<protein>
    <recommendedName>
        <fullName evidence="5">Glycosyl transferase</fullName>
    </recommendedName>
</protein>
<name>A0A1S8CE94_9GAMM</name>
<evidence type="ECO:0008006" key="5">
    <source>
        <dbReference type="Google" id="ProtNLM"/>
    </source>
</evidence>
<dbReference type="GO" id="GO:0005829">
    <property type="term" value="C:cytosol"/>
    <property type="evidence" value="ECO:0007669"/>
    <property type="project" value="TreeGrafter"/>
</dbReference>
<keyword evidence="2" id="KW-0808">Transferase</keyword>
<gene>
    <name evidence="3" type="ORF">BMI79_19655</name>
</gene>
<comment type="caution">
    <text evidence="3">The sequence shown here is derived from an EMBL/GenBank/DDBJ whole genome shotgun (WGS) entry which is preliminary data.</text>
</comment>